<accession>A0A7W9FD21</accession>
<gene>
    <name evidence="5" type="ORF">GGR13_000573</name>
</gene>
<evidence type="ECO:0000256" key="2">
    <source>
        <dbReference type="ARBA" id="ARBA00022723"/>
    </source>
</evidence>
<dbReference type="GO" id="GO:0046872">
    <property type="term" value="F:metal ion binding"/>
    <property type="evidence" value="ECO:0007669"/>
    <property type="project" value="UniProtKB-KW"/>
</dbReference>
<evidence type="ECO:0000313" key="6">
    <source>
        <dbReference type="Proteomes" id="UP000545037"/>
    </source>
</evidence>
<organism evidence="5 6">
    <name type="scientific">Brevundimonas variabilis</name>
    <dbReference type="NCBI Taxonomy" id="74312"/>
    <lineage>
        <taxon>Bacteria</taxon>
        <taxon>Pseudomonadati</taxon>
        <taxon>Pseudomonadota</taxon>
        <taxon>Alphaproteobacteria</taxon>
        <taxon>Caulobacterales</taxon>
        <taxon>Caulobacteraceae</taxon>
        <taxon>Brevundimonas</taxon>
    </lineage>
</organism>
<dbReference type="PANTHER" id="PTHR13096:SF8">
    <property type="entry name" value="RIBOSOMAL OXYGENASE 1"/>
    <property type="match status" value="1"/>
</dbReference>
<dbReference type="RefSeq" id="WP_183211941.1">
    <property type="nucleotide sequence ID" value="NZ_JACHOR010000001.1"/>
</dbReference>
<proteinExistence type="predicted"/>
<comment type="cofactor">
    <cofactor evidence="1">
        <name>Fe(2+)</name>
        <dbReference type="ChEBI" id="CHEBI:29033"/>
    </cofactor>
</comment>
<dbReference type="AlphaFoldDB" id="A0A7W9FD21"/>
<dbReference type="InterPro" id="IPR039994">
    <property type="entry name" value="NO66-like"/>
</dbReference>
<feature type="domain" description="JmjC" evidence="4">
    <location>
        <begin position="78"/>
        <end position="247"/>
    </location>
</feature>
<reference evidence="5 6" key="1">
    <citation type="submission" date="2020-08" db="EMBL/GenBank/DDBJ databases">
        <title>Genomic Encyclopedia of Type Strains, Phase IV (KMG-IV): sequencing the most valuable type-strain genomes for metagenomic binning, comparative biology and taxonomic classification.</title>
        <authorList>
            <person name="Goeker M."/>
        </authorList>
    </citation>
    <scope>NUCLEOTIDE SEQUENCE [LARGE SCALE GENOMIC DNA]</scope>
    <source>
        <strain evidence="5 6">DSM 4737</strain>
    </source>
</reference>
<keyword evidence="2" id="KW-0479">Metal-binding</keyword>
<sequence length="381" mass="41879">MLTLDELLHPITPERFLAEYHGRKPLHIPAGDGAPKRAILDWARFNALLSQTSSWTASRLRMVRDNEPIPPEHFCTAVTDQSGTTMRPSPAKVEVLLATGASLIANDIDPLAPGMAAMAEMLSRAFAASVSANAYCSFSGVQAFGTHFDLHDVFAIHCEGEKTWRLYQNRADSPVAYPVPEDRLRPWFGQTRGALMQEIRMRPGDVLYLPRGWYHDALADAEPGNASLHLTYSVTPLYGRILFGLLENAAMQDPAFRTYLPPAGQDGGRALGDHLVLLGQKLAALTALPQFRDEIAAAQERLVRRPATYDLPRRKALNLYARTSLLPPAFTGPVAEAVGWALSQPRFALEDLIAEFDFVAESDIRAAVARLETAGALKRVD</sequence>
<evidence type="ECO:0000259" key="4">
    <source>
        <dbReference type="PROSITE" id="PS51184"/>
    </source>
</evidence>
<dbReference type="PROSITE" id="PS51184">
    <property type="entry name" value="JMJC"/>
    <property type="match status" value="1"/>
</dbReference>
<dbReference type="InterPro" id="IPR003347">
    <property type="entry name" value="JmjC_dom"/>
</dbReference>
<name>A0A7W9FD21_9CAUL</name>
<dbReference type="Pfam" id="PF08007">
    <property type="entry name" value="JmjC_2"/>
    <property type="match status" value="1"/>
</dbReference>
<keyword evidence="3" id="KW-0408">Iron</keyword>
<evidence type="ECO:0000256" key="3">
    <source>
        <dbReference type="ARBA" id="ARBA00023004"/>
    </source>
</evidence>
<protein>
    <recommendedName>
        <fullName evidence="4">JmjC domain-containing protein</fullName>
    </recommendedName>
</protein>
<comment type="caution">
    <text evidence="5">The sequence shown here is derived from an EMBL/GenBank/DDBJ whole genome shotgun (WGS) entry which is preliminary data.</text>
</comment>
<evidence type="ECO:0000313" key="5">
    <source>
        <dbReference type="EMBL" id="MBB5745001.1"/>
    </source>
</evidence>
<dbReference type="SUPFAM" id="SSF51197">
    <property type="entry name" value="Clavaminate synthase-like"/>
    <property type="match status" value="1"/>
</dbReference>
<dbReference type="Proteomes" id="UP000545037">
    <property type="component" value="Unassembled WGS sequence"/>
</dbReference>
<keyword evidence="6" id="KW-1185">Reference proteome</keyword>
<dbReference type="PANTHER" id="PTHR13096">
    <property type="entry name" value="MINA53 MYC INDUCED NUCLEAR ANTIGEN"/>
    <property type="match status" value="1"/>
</dbReference>
<evidence type="ECO:0000256" key="1">
    <source>
        <dbReference type="ARBA" id="ARBA00001954"/>
    </source>
</evidence>
<dbReference type="EMBL" id="JACHOR010000001">
    <property type="protein sequence ID" value="MBB5745001.1"/>
    <property type="molecule type" value="Genomic_DNA"/>
</dbReference>
<dbReference type="Gene3D" id="2.60.120.650">
    <property type="entry name" value="Cupin"/>
    <property type="match status" value="1"/>
</dbReference>